<proteinExistence type="predicted"/>
<evidence type="ECO:0000313" key="4">
    <source>
        <dbReference type="EMBL" id="ASJ74313.1"/>
    </source>
</evidence>
<comment type="cofactor">
    <cofactor evidence="1">
        <name>pyridoxal 5'-phosphate</name>
        <dbReference type="ChEBI" id="CHEBI:597326"/>
    </cofactor>
</comment>
<organism evidence="4 5">
    <name type="scientific">Granulosicoccus antarcticus IMCC3135</name>
    <dbReference type="NCBI Taxonomy" id="1192854"/>
    <lineage>
        <taxon>Bacteria</taxon>
        <taxon>Pseudomonadati</taxon>
        <taxon>Pseudomonadota</taxon>
        <taxon>Gammaproteobacteria</taxon>
        <taxon>Chromatiales</taxon>
        <taxon>Granulosicoccaceae</taxon>
        <taxon>Granulosicoccus</taxon>
    </lineage>
</organism>
<protein>
    <recommendedName>
        <fullName evidence="3">Tryptophan synthase beta chain-like PALP domain-containing protein</fullName>
    </recommendedName>
</protein>
<gene>
    <name evidence="4" type="ORF">IMCC3135_21180</name>
</gene>
<dbReference type="KEGG" id="gai:IMCC3135_21180"/>
<dbReference type="Gene3D" id="3.40.50.1100">
    <property type="match status" value="1"/>
</dbReference>
<evidence type="ECO:0000256" key="1">
    <source>
        <dbReference type="ARBA" id="ARBA00001933"/>
    </source>
</evidence>
<dbReference type="Proteomes" id="UP000250079">
    <property type="component" value="Chromosome"/>
</dbReference>
<keyword evidence="2" id="KW-0663">Pyridoxal phosphate</keyword>
<dbReference type="EMBL" id="CP018632">
    <property type="protein sequence ID" value="ASJ74313.1"/>
    <property type="molecule type" value="Genomic_DNA"/>
</dbReference>
<reference evidence="4 5" key="1">
    <citation type="submission" date="2016-12" db="EMBL/GenBank/DDBJ databases">
        <authorList>
            <person name="Song W.-J."/>
            <person name="Kurnit D.M."/>
        </authorList>
    </citation>
    <scope>NUCLEOTIDE SEQUENCE [LARGE SCALE GENOMIC DNA]</scope>
    <source>
        <strain evidence="4 5">IMCC3135</strain>
    </source>
</reference>
<sequence length="98" mass="10063">MQKSIKAEALVSGDGPDSNMGRLDCKNASKIAFESLRRDADVFVTISDAAASAATEKLAKYGIETTPSGAAGFAGLALLSLSAEDRAMIIISEGPENG</sequence>
<evidence type="ECO:0000256" key="2">
    <source>
        <dbReference type="ARBA" id="ARBA00022898"/>
    </source>
</evidence>
<dbReference type="AlphaFoldDB" id="A0A2Z2NSS4"/>
<name>A0A2Z2NSS4_9GAMM</name>
<keyword evidence="5" id="KW-1185">Reference proteome</keyword>
<feature type="domain" description="Tryptophan synthase beta chain-like PALP" evidence="3">
    <location>
        <begin position="2"/>
        <end position="92"/>
    </location>
</feature>
<evidence type="ECO:0000313" key="5">
    <source>
        <dbReference type="Proteomes" id="UP000250079"/>
    </source>
</evidence>
<dbReference type="Pfam" id="PF00291">
    <property type="entry name" value="PALP"/>
    <property type="match status" value="1"/>
</dbReference>
<evidence type="ECO:0000259" key="3">
    <source>
        <dbReference type="Pfam" id="PF00291"/>
    </source>
</evidence>
<dbReference type="InterPro" id="IPR001926">
    <property type="entry name" value="TrpB-like_PALP"/>
</dbReference>
<accession>A0A2Z2NSS4</accession>
<dbReference type="SUPFAM" id="SSF53686">
    <property type="entry name" value="Tryptophan synthase beta subunit-like PLP-dependent enzymes"/>
    <property type="match status" value="1"/>
</dbReference>
<dbReference type="InterPro" id="IPR036052">
    <property type="entry name" value="TrpB-like_PALP_sf"/>
</dbReference>